<accession>A0A9W3K3F5</accession>
<dbReference type="Proteomes" id="UP000032866">
    <property type="component" value="Chromosome 2"/>
</dbReference>
<gene>
    <name evidence="1" type="ORF">GEM_3832</name>
</gene>
<dbReference type="InterPro" id="IPR024651">
    <property type="entry name" value="FAD-SLDH_ssu"/>
</dbReference>
<reference evidence="1 2" key="1">
    <citation type="journal article" date="2012" name="J. Bacteriol.">
        <title>Complete Genome Sequence of Burkholderia sp. Strain GG4, a Betaproteobacterium That Reduces 3-Oxo-N-Acylhomoserine Lactones and Produces Different N-Acylhomoserine Lactones.</title>
        <authorList>
            <person name="Hong K.W."/>
            <person name="Koh C.L."/>
            <person name="Sam C.K."/>
            <person name="Yin W.F."/>
            <person name="Chan K.G."/>
        </authorList>
    </citation>
    <scope>NUCLEOTIDE SEQUENCE [LARGE SCALE GENOMIC DNA]</scope>
    <source>
        <strain evidence="1 2">GG4</strain>
    </source>
</reference>
<name>A0A9W3K3F5_BURCE</name>
<dbReference type="EMBL" id="CP003775">
    <property type="protein sequence ID" value="AFQ50222.1"/>
    <property type="molecule type" value="Genomic_DNA"/>
</dbReference>
<dbReference type="KEGG" id="bct:GEM_3832"/>
<organism evidence="1 2">
    <name type="scientific">Burkholderia cepacia GG4</name>
    <dbReference type="NCBI Taxonomy" id="1009846"/>
    <lineage>
        <taxon>Bacteria</taxon>
        <taxon>Pseudomonadati</taxon>
        <taxon>Pseudomonadota</taxon>
        <taxon>Betaproteobacteria</taxon>
        <taxon>Burkholderiales</taxon>
        <taxon>Burkholderiaceae</taxon>
        <taxon>Burkholderia</taxon>
        <taxon>Burkholderia cepacia complex</taxon>
    </lineage>
</organism>
<evidence type="ECO:0000313" key="1">
    <source>
        <dbReference type="EMBL" id="AFQ50222.1"/>
    </source>
</evidence>
<protein>
    <recommendedName>
        <fullName evidence="3">Membrane bound FAD containing D-sorbitol dehydrogenase</fullName>
    </recommendedName>
</protein>
<evidence type="ECO:0008006" key="3">
    <source>
        <dbReference type="Google" id="ProtNLM"/>
    </source>
</evidence>
<evidence type="ECO:0000313" key="2">
    <source>
        <dbReference type="Proteomes" id="UP000032866"/>
    </source>
</evidence>
<dbReference type="Pfam" id="PF12318">
    <property type="entry name" value="FAD-SLDH"/>
    <property type="match status" value="1"/>
</dbReference>
<proteinExistence type="predicted"/>
<dbReference type="RefSeq" id="WP_014898993.1">
    <property type="nucleotide sequence ID" value="NC_018514.1"/>
</dbReference>
<dbReference type="AlphaFoldDB" id="A0A9W3K3F5"/>
<sequence>MNVNPHAPTETSDVKRRSVLKTMVAVLAQAGLLAVFPTHSIAEQSINASDFLALSKALTGHPGLNDTMATRLYDALRKADSGFVARAFALAKLVHAGQTPQQLLADADKAGLQDTVHAIVAAWYTGTVGHGQHAVMVAYADALMYGTVGDGMSPPTYCANGPLWWVAEPPPANVAPPRARTASEARPHQQA</sequence>